<proteinExistence type="predicted"/>
<keyword evidence="2" id="KW-1185">Reference proteome</keyword>
<evidence type="ECO:0000313" key="2">
    <source>
        <dbReference type="Proteomes" id="UP001649230"/>
    </source>
</evidence>
<evidence type="ECO:0008006" key="3">
    <source>
        <dbReference type="Google" id="ProtNLM"/>
    </source>
</evidence>
<reference evidence="1 2" key="1">
    <citation type="journal article" date="2024" name="Int. J. Syst. Evol. Microbiol.">
        <title>Paenibacillus hexagrammi sp. nov., a novel bacterium isolated from the gut content of Hexagrammos agrammus.</title>
        <authorList>
            <person name="Jung H.K."/>
            <person name="Kim D.G."/>
            <person name="Zin H."/>
            <person name="Park J."/>
            <person name="Jung H."/>
            <person name="Kim Y.O."/>
            <person name="Kong H.J."/>
            <person name="Kim J.W."/>
            <person name="Kim Y.S."/>
        </authorList>
    </citation>
    <scope>NUCLEOTIDE SEQUENCE [LARGE SCALE GENOMIC DNA]</scope>
    <source>
        <strain evidence="1 2">YPD9-1</strain>
    </source>
</reference>
<gene>
    <name evidence="1" type="ORF">L0M14_10540</name>
</gene>
<organism evidence="1 2">
    <name type="scientific">Paenibacillus hexagrammi</name>
    <dbReference type="NCBI Taxonomy" id="2908839"/>
    <lineage>
        <taxon>Bacteria</taxon>
        <taxon>Bacillati</taxon>
        <taxon>Bacillota</taxon>
        <taxon>Bacilli</taxon>
        <taxon>Bacillales</taxon>
        <taxon>Paenibacillaceae</taxon>
        <taxon>Paenibacillus</taxon>
    </lineage>
</organism>
<dbReference type="EMBL" id="CP090978">
    <property type="protein sequence ID" value="UJF35493.1"/>
    <property type="molecule type" value="Genomic_DNA"/>
</dbReference>
<sequence>MSEEHYTIFHNDPYNYVVLKRNNFVSKEVFQASTNKSLQLLKQHHAAKLIIDDSLIKFVTPVNQEWILDEFSNTAFTSGVRFLAIVTPETLIGKYTVDKIYEQAPVRTTTSIEVRSFSHIDEAESWIREKNRRRDLLDSLGSGTPARVSFHMIVYP</sequence>
<dbReference type="RefSeq" id="WP_235122059.1">
    <property type="nucleotide sequence ID" value="NZ_CP090978.1"/>
</dbReference>
<accession>A0ABY3SNJ6</accession>
<dbReference type="Proteomes" id="UP001649230">
    <property type="component" value="Chromosome"/>
</dbReference>
<name>A0ABY3SNJ6_9BACL</name>
<evidence type="ECO:0000313" key="1">
    <source>
        <dbReference type="EMBL" id="UJF35493.1"/>
    </source>
</evidence>
<protein>
    <recommendedName>
        <fullName evidence="3">STAS/SEC14 domain-containing protein</fullName>
    </recommendedName>
</protein>